<evidence type="ECO:0000256" key="1">
    <source>
        <dbReference type="SAM" id="Coils"/>
    </source>
</evidence>
<evidence type="ECO:0000256" key="2">
    <source>
        <dbReference type="SAM" id="Phobius"/>
    </source>
</evidence>
<sequence length="161" mass="18848">GCECSSTESYTTPDWLETDVVAGFRIWQLLFLSIGGLIILVILLCCAIKIRIPRTKQEIEIDYQRKLLTRSFREHLDRLALDEVNFVTALEKVKEICNEDVISELDYNTIVDAQKELLDEEIETEEEENDLEFQNQLVKSIQFYEEFHETEDKEKLTVPEV</sequence>
<dbReference type="Pfam" id="PF16038">
    <property type="entry name" value="TMIE"/>
    <property type="match status" value="1"/>
</dbReference>
<accession>A0ABM1TSN4</accession>
<keyword evidence="2" id="KW-0472">Membrane</keyword>
<dbReference type="InterPro" id="IPR032006">
    <property type="entry name" value="TMIE"/>
</dbReference>
<dbReference type="Proteomes" id="UP000694941">
    <property type="component" value="Unplaced"/>
</dbReference>
<proteinExistence type="predicted"/>
<keyword evidence="1" id="KW-0175">Coiled coil</keyword>
<dbReference type="PANTHER" id="PTHR28635:SF1">
    <property type="entry name" value="TRANSMEMBRANE INNER EAR EXPRESSED PROTEIN"/>
    <property type="match status" value="1"/>
</dbReference>
<dbReference type="PANTHER" id="PTHR28635">
    <property type="entry name" value="TRANSMEMBRANE INNER EAR EXPRESSED PROTEIN"/>
    <property type="match status" value="1"/>
</dbReference>
<feature type="non-terminal residue" evidence="4">
    <location>
        <position position="1"/>
    </location>
</feature>
<protein>
    <submittedName>
        <fullName evidence="4">Uncharacterized protein LOC111089920</fullName>
    </submittedName>
</protein>
<name>A0ABM1TSN4_LIMPO</name>
<keyword evidence="3" id="KW-1185">Reference proteome</keyword>
<dbReference type="RefSeq" id="XP_022258890.1">
    <property type="nucleotide sequence ID" value="XM_022403182.1"/>
</dbReference>
<feature type="coiled-coil region" evidence="1">
    <location>
        <begin position="108"/>
        <end position="135"/>
    </location>
</feature>
<feature type="transmembrane region" description="Helical" evidence="2">
    <location>
        <begin position="26"/>
        <end position="48"/>
    </location>
</feature>
<gene>
    <name evidence="4" type="primary">LOC111089920</name>
</gene>
<keyword evidence="2" id="KW-0812">Transmembrane</keyword>
<evidence type="ECO:0000313" key="4">
    <source>
        <dbReference type="RefSeq" id="XP_022258890.1"/>
    </source>
</evidence>
<reference evidence="4" key="1">
    <citation type="submission" date="2025-08" db="UniProtKB">
        <authorList>
            <consortium name="RefSeq"/>
        </authorList>
    </citation>
    <scope>IDENTIFICATION</scope>
    <source>
        <tissue evidence="4">Muscle</tissue>
    </source>
</reference>
<dbReference type="GeneID" id="111089920"/>
<evidence type="ECO:0000313" key="3">
    <source>
        <dbReference type="Proteomes" id="UP000694941"/>
    </source>
</evidence>
<organism evidence="3 4">
    <name type="scientific">Limulus polyphemus</name>
    <name type="common">Atlantic horseshoe crab</name>
    <dbReference type="NCBI Taxonomy" id="6850"/>
    <lineage>
        <taxon>Eukaryota</taxon>
        <taxon>Metazoa</taxon>
        <taxon>Ecdysozoa</taxon>
        <taxon>Arthropoda</taxon>
        <taxon>Chelicerata</taxon>
        <taxon>Merostomata</taxon>
        <taxon>Xiphosura</taxon>
        <taxon>Limulidae</taxon>
        <taxon>Limulus</taxon>
    </lineage>
</organism>
<keyword evidence="2" id="KW-1133">Transmembrane helix</keyword>